<protein>
    <submittedName>
        <fullName evidence="2">DUF3105 domain-containing protein</fullName>
    </submittedName>
</protein>
<gene>
    <name evidence="2" type="ORF">QJS35_26415</name>
</gene>
<feature type="transmembrane region" description="Helical" evidence="1">
    <location>
        <begin position="49"/>
        <end position="70"/>
    </location>
</feature>
<dbReference type="InterPro" id="IPR021454">
    <property type="entry name" value="DUF3105"/>
</dbReference>
<keyword evidence="1" id="KW-1133">Transmembrane helix</keyword>
<evidence type="ECO:0000313" key="3">
    <source>
        <dbReference type="Proteomes" id="UP001493487"/>
    </source>
</evidence>
<keyword evidence="3" id="KW-1185">Reference proteome</keyword>
<name>A0ABV1L2D0_9BACL</name>
<comment type="caution">
    <text evidence="2">The sequence shown here is derived from an EMBL/GenBank/DDBJ whole genome shotgun (WGS) entry which is preliminary data.</text>
</comment>
<proteinExistence type="predicted"/>
<keyword evidence="1" id="KW-0472">Membrane</keyword>
<dbReference type="Proteomes" id="UP001493487">
    <property type="component" value="Unassembled WGS sequence"/>
</dbReference>
<reference evidence="2 3" key="1">
    <citation type="journal article" date="2023" name="Genome Announc.">
        <title>Pan-Genome Analyses of the Genus Cohnella and Proposal of the Novel Species Cohnella silvisoli sp. nov., Isolated from Forest Soil.</title>
        <authorList>
            <person name="Wang C."/>
            <person name="Mao L."/>
            <person name="Bao G."/>
            <person name="Zhu H."/>
        </authorList>
    </citation>
    <scope>NUCLEOTIDE SEQUENCE [LARGE SCALE GENOMIC DNA]</scope>
    <source>
        <strain evidence="2 3">NL03-T5-1</strain>
    </source>
</reference>
<feature type="transmembrane region" description="Helical" evidence="1">
    <location>
        <begin position="6"/>
        <end position="21"/>
    </location>
</feature>
<dbReference type="RefSeq" id="WP_232189095.1">
    <property type="nucleotide sequence ID" value="NZ_JAIOAP010000017.1"/>
</dbReference>
<accession>A0ABV1L2D0</accession>
<organism evidence="2 3">
    <name type="scientific">Cohnella silvisoli</name>
    <dbReference type="NCBI Taxonomy" id="2873699"/>
    <lineage>
        <taxon>Bacteria</taxon>
        <taxon>Bacillati</taxon>
        <taxon>Bacillota</taxon>
        <taxon>Bacilli</taxon>
        <taxon>Bacillales</taxon>
        <taxon>Paenibacillaceae</taxon>
        <taxon>Cohnella</taxon>
    </lineage>
</organism>
<sequence length="230" mass="25562">MIIGTLGGIILILAIVSYRYASKVNKGNTSQLKKDQKAALKKKSRKIRLAAHCMVVVSILLVFIAILPSLSNKYDMDTLNYNVPIEVTTDRDYGQGHSEMPIQYEMKIPTSGMHSPHDLKFGFYEEKPTNELLVHNLEHGDIVIYYRPDANATVKDAVDYLSHFTKAGSGVLAVPSNDIPEGKEVVLTAWTKTMALTVYDEKQAGTFIYQYINQGPEKIPPNIRLGGGTM</sequence>
<dbReference type="EMBL" id="JASKHM010000018">
    <property type="protein sequence ID" value="MEQ4485917.1"/>
    <property type="molecule type" value="Genomic_DNA"/>
</dbReference>
<keyword evidence="1" id="KW-0812">Transmembrane</keyword>
<evidence type="ECO:0000313" key="2">
    <source>
        <dbReference type="EMBL" id="MEQ4485917.1"/>
    </source>
</evidence>
<evidence type="ECO:0000256" key="1">
    <source>
        <dbReference type="SAM" id="Phobius"/>
    </source>
</evidence>
<dbReference type="Pfam" id="PF11303">
    <property type="entry name" value="DUF3105"/>
    <property type="match status" value="1"/>
</dbReference>